<dbReference type="Gene3D" id="3.40.50.12780">
    <property type="entry name" value="N-terminal domain of ligase-like"/>
    <property type="match status" value="1"/>
</dbReference>
<evidence type="ECO:0000259" key="1">
    <source>
        <dbReference type="Pfam" id="PF00501"/>
    </source>
</evidence>
<feature type="domain" description="AMP-dependent synthetase/ligase" evidence="1">
    <location>
        <begin position="128"/>
        <end position="285"/>
    </location>
</feature>
<dbReference type="Proteomes" id="UP000192674">
    <property type="component" value="Unassembled WGS sequence"/>
</dbReference>
<dbReference type="AlphaFoldDB" id="A0A1Y5YDE2"/>
<dbReference type="Pfam" id="PF00501">
    <property type="entry name" value="AMP-binding"/>
    <property type="match status" value="1"/>
</dbReference>
<name>A0A1Y5YDE2_KIBAR</name>
<dbReference type="PANTHER" id="PTHR43845">
    <property type="entry name" value="BLR5969 PROTEIN"/>
    <property type="match status" value="1"/>
</dbReference>
<evidence type="ECO:0000313" key="2">
    <source>
        <dbReference type="EMBL" id="SMD27342.1"/>
    </source>
</evidence>
<accession>A0A1Y5YDE2</accession>
<keyword evidence="2" id="KW-0436">Ligase</keyword>
<dbReference type="SUPFAM" id="SSF56801">
    <property type="entry name" value="Acetyl-CoA synthetase-like"/>
    <property type="match status" value="1"/>
</dbReference>
<dbReference type="InterPro" id="IPR042099">
    <property type="entry name" value="ANL_N_sf"/>
</dbReference>
<dbReference type="EMBL" id="FWXV01000023">
    <property type="protein sequence ID" value="SMD27342.1"/>
    <property type="molecule type" value="Genomic_DNA"/>
</dbReference>
<organism evidence="2 3">
    <name type="scientific">Kibdelosporangium aridum</name>
    <dbReference type="NCBI Taxonomy" id="2030"/>
    <lineage>
        <taxon>Bacteria</taxon>
        <taxon>Bacillati</taxon>
        <taxon>Actinomycetota</taxon>
        <taxon>Actinomycetes</taxon>
        <taxon>Pseudonocardiales</taxon>
        <taxon>Pseudonocardiaceae</taxon>
        <taxon>Kibdelosporangium</taxon>
    </lineage>
</organism>
<sequence length="508" mass="55800">MDCTFPSVVNGVRLLFRDGKVRADYADFVDRQIAAVRRAHGGEENLPALHADKLIRTLVAAADSRLFGSVLAGWRDEETVARARADEPEALVEKMLAELAVLSQAEFRSGSSEVFTRPMGEFLHYYESSGTTGDPVAAPKALDDLTANTINIGEMWGRVLTPTDTALILINGPFAPAGYQFEKVMEYLGVLSVRLWVDNVTGDYTRILRLLRELSISTYVGSPSRLLEMLHFAYRHGEPLPRFRQLLLMAEQAGPSLLRHLERLTGAKAFVGSFGSSETGTTAASCEQGRLHLQVQSYLFELADSRGIRPVRGGQDEGELVVTCLDLRARPLLRYRTGDLVEVSGTPCPCGMALPVVRTLGRAHDVMRLGGDGVRQEDVESVLWAENRPEVRHFTVLNYMLVLRGPDVVCLLTTDREPEAPGLDAVRRRLATLFDGHNLSVRTVSALPPLASLGSYLGWKLSRLVDLDDPAMTDRLPPPIAEVVRVSLAEIEATTGLRPAPHLTEGAR</sequence>
<dbReference type="GO" id="GO:0016874">
    <property type="term" value="F:ligase activity"/>
    <property type="evidence" value="ECO:0007669"/>
    <property type="project" value="UniProtKB-KW"/>
</dbReference>
<proteinExistence type="predicted"/>
<gene>
    <name evidence="2" type="ORF">SAMN05661093_10945</name>
</gene>
<protein>
    <submittedName>
        <fullName evidence="2">Phenylacetate-CoA ligase</fullName>
    </submittedName>
</protein>
<evidence type="ECO:0000313" key="3">
    <source>
        <dbReference type="Proteomes" id="UP000192674"/>
    </source>
</evidence>
<dbReference type="InterPro" id="IPR000873">
    <property type="entry name" value="AMP-dep_synth/lig_dom"/>
</dbReference>
<dbReference type="PANTHER" id="PTHR43845:SF1">
    <property type="entry name" value="BLR5969 PROTEIN"/>
    <property type="match status" value="1"/>
</dbReference>
<keyword evidence="3" id="KW-1185">Reference proteome</keyword>
<reference evidence="2 3" key="1">
    <citation type="submission" date="2017-04" db="EMBL/GenBank/DDBJ databases">
        <authorList>
            <person name="Afonso C.L."/>
            <person name="Miller P.J."/>
            <person name="Scott M.A."/>
            <person name="Spackman E."/>
            <person name="Goraichik I."/>
            <person name="Dimitrov K.M."/>
            <person name="Suarez D.L."/>
            <person name="Swayne D.E."/>
        </authorList>
    </citation>
    <scope>NUCLEOTIDE SEQUENCE [LARGE SCALE GENOMIC DNA]</scope>
    <source>
        <strain evidence="2 3">DSM 43828</strain>
    </source>
</reference>